<proteinExistence type="inferred from homology"/>
<evidence type="ECO:0000256" key="3">
    <source>
        <dbReference type="ARBA" id="ARBA00022676"/>
    </source>
</evidence>
<dbReference type="InParanoid" id="A0A2G5EX59"/>
<feature type="domain" description="Exostosin GT47" evidence="7">
    <location>
        <begin position="125"/>
        <end position="458"/>
    </location>
</feature>
<accession>A0A2G5EX59</accession>
<keyword evidence="3" id="KW-0328">Glycosyltransferase</keyword>
<reference evidence="8 9" key="1">
    <citation type="submission" date="2017-09" db="EMBL/GenBank/DDBJ databases">
        <title>WGS assembly of Aquilegia coerulea Goldsmith.</title>
        <authorList>
            <person name="Hodges S."/>
            <person name="Kramer E."/>
            <person name="Nordborg M."/>
            <person name="Tomkins J."/>
            <person name="Borevitz J."/>
            <person name="Derieg N."/>
            <person name="Yan J."/>
            <person name="Mihaltcheva S."/>
            <person name="Hayes R.D."/>
            <person name="Rokhsar D."/>
        </authorList>
    </citation>
    <scope>NUCLEOTIDE SEQUENCE [LARGE SCALE GENOMIC DNA]</scope>
    <source>
        <strain evidence="9">cv. Goldsmith</strain>
    </source>
</reference>
<evidence type="ECO:0000256" key="4">
    <source>
        <dbReference type="ARBA" id="ARBA00022968"/>
    </source>
</evidence>
<dbReference type="PANTHER" id="PTHR11062">
    <property type="entry name" value="EXOSTOSIN HEPARAN SULFATE GLYCOSYLTRANSFERASE -RELATED"/>
    <property type="match status" value="1"/>
</dbReference>
<keyword evidence="3" id="KW-0808">Transferase</keyword>
<comment type="subcellular location">
    <subcellularLocation>
        <location evidence="1">Golgi apparatus membrane</location>
        <topology evidence="1">Single-pass type II membrane protein</topology>
    </subcellularLocation>
</comment>
<protein>
    <recommendedName>
        <fullName evidence="7">Exostosin GT47 domain-containing protein</fullName>
    </recommendedName>
</protein>
<keyword evidence="6" id="KW-0812">Transmembrane</keyword>
<dbReference type="Proteomes" id="UP000230069">
    <property type="component" value="Unassembled WGS sequence"/>
</dbReference>
<dbReference type="GO" id="GO:0016757">
    <property type="term" value="F:glycosyltransferase activity"/>
    <property type="evidence" value="ECO:0007669"/>
    <property type="project" value="UniProtKB-KW"/>
</dbReference>
<dbReference type="GO" id="GO:0000139">
    <property type="term" value="C:Golgi membrane"/>
    <property type="evidence" value="ECO:0007669"/>
    <property type="project" value="UniProtKB-SubCell"/>
</dbReference>
<evidence type="ECO:0000256" key="2">
    <source>
        <dbReference type="ARBA" id="ARBA00010271"/>
    </source>
</evidence>
<dbReference type="PANTHER" id="PTHR11062:SF282">
    <property type="entry name" value="XYLOGLUCAN GALACTOSYLTRANSFERASE GT11-RELATED"/>
    <property type="match status" value="1"/>
</dbReference>
<evidence type="ECO:0000256" key="1">
    <source>
        <dbReference type="ARBA" id="ARBA00004323"/>
    </source>
</evidence>
<keyword evidence="6" id="KW-0472">Membrane</keyword>
<organism evidence="8 9">
    <name type="scientific">Aquilegia coerulea</name>
    <name type="common">Rocky mountain columbine</name>
    <dbReference type="NCBI Taxonomy" id="218851"/>
    <lineage>
        <taxon>Eukaryota</taxon>
        <taxon>Viridiplantae</taxon>
        <taxon>Streptophyta</taxon>
        <taxon>Embryophyta</taxon>
        <taxon>Tracheophyta</taxon>
        <taxon>Spermatophyta</taxon>
        <taxon>Magnoliopsida</taxon>
        <taxon>Ranunculales</taxon>
        <taxon>Ranunculaceae</taxon>
        <taxon>Thalictroideae</taxon>
        <taxon>Aquilegia</taxon>
    </lineage>
</organism>
<dbReference type="OrthoDB" id="1924787at2759"/>
<dbReference type="InterPro" id="IPR004263">
    <property type="entry name" value="Exostosin"/>
</dbReference>
<dbReference type="InterPro" id="IPR040911">
    <property type="entry name" value="Exostosin_GT47"/>
</dbReference>
<evidence type="ECO:0000256" key="6">
    <source>
        <dbReference type="SAM" id="Phobius"/>
    </source>
</evidence>
<name>A0A2G5EX59_AQUCA</name>
<keyword evidence="4" id="KW-0735">Signal-anchor</keyword>
<keyword evidence="6" id="KW-1133">Transmembrane helix</keyword>
<comment type="similarity">
    <text evidence="2">Belongs to the glycosyltransferase 47 family.</text>
</comment>
<evidence type="ECO:0000313" key="9">
    <source>
        <dbReference type="Proteomes" id="UP000230069"/>
    </source>
</evidence>
<sequence length="547" mass="62763">MEKYNGGLYCKKFWSVITALFFFLLVIIYTDFSNSIRSNKTLIQLSSEDYVHSTFGIYEHPNNERITQSPVVNNGEESIRDISVSDNRNESVTGLPVNESGLLTVEETDRSCTEKLQSVADPCLDRYIYVHNLPSKFNNDLLKDCRSLCNWMDMCVALSNGGLGQEIDNSQDVFVRKGWYATDQFALDVIFHNRMKQYKCLTQNSSLAAAIYVPFYAGFDIARHLMGFNTSVRDATSHELLRWLTSRPEWKVLGGRDHFLAGGRITMDFRRMTETDSDWGNNLLNTPEAKNMSTLVIESSPWRNNDFAIPYPTYFHPSADEEVLQWQERMRRQEKPYLVSFAGAPRPHQSGSIRSHIINQCQVSTKCKLLGCDKGGMDKDICHNPSSVMKLFQDSVFCLQPPGDSYTRRSTFDSILAGCIPVFFHPASAYTQYIWHLPRNYTKYSVLIPENEIKDGKANIEQILGRISEEEVRAMKEEVIRLIPNVIYADPRSRLETIEDAFDLAVRGVIQRVNEVRQISNVTCAEYHNWKCSFFGTEGVNDWDHFF</sequence>
<keyword evidence="9" id="KW-1185">Reference proteome</keyword>
<dbReference type="STRING" id="218851.A0A2G5EX59"/>
<dbReference type="Pfam" id="PF03016">
    <property type="entry name" value="Exostosin_GT47"/>
    <property type="match status" value="1"/>
</dbReference>
<gene>
    <name evidence="8" type="ORF">AQUCO_00300092v1</name>
</gene>
<evidence type="ECO:0000313" key="8">
    <source>
        <dbReference type="EMBL" id="PIA60348.1"/>
    </source>
</evidence>
<feature type="transmembrane region" description="Helical" evidence="6">
    <location>
        <begin position="12"/>
        <end position="30"/>
    </location>
</feature>
<evidence type="ECO:0000259" key="7">
    <source>
        <dbReference type="Pfam" id="PF03016"/>
    </source>
</evidence>
<keyword evidence="5" id="KW-0333">Golgi apparatus</keyword>
<evidence type="ECO:0000256" key="5">
    <source>
        <dbReference type="ARBA" id="ARBA00023034"/>
    </source>
</evidence>
<dbReference type="AlphaFoldDB" id="A0A2G5EX59"/>
<dbReference type="EMBL" id="KZ305020">
    <property type="protein sequence ID" value="PIA60348.1"/>
    <property type="molecule type" value="Genomic_DNA"/>
</dbReference>